<name>A0A0R3RUQ4_9BILA</name>
<keyword evidence="1" id="KW-1185">Reference proteome</keyword>
<evidence type="ECO:0000313" key="1">
    <source>
        <dbReference type="Proteomes" id="UP000050640"/>
    </source>
</evidence>
<reference evidence="2" key="1">
    <citation type="submission" date="2017-02" db="UniProtKB">
        <authorList>
            <consortium name="WormBaseParasite"/>
        </authorList>
    </citation>
    <scope>IDENTIFICATION</scope>
</reference>
<evidence type="ECO:0000313" key="2">
    <source>
        <dbReference type="WBParaSite" id="EEL_0000577101-mRNA-1"/>
    </source>
</evidence>
<proteinExistence type="predicted"/>
<dbReference type="WBParaSite" id="EEL_0000577101-mRNA-1">
    <property type="protein sequence ID" value="EEL_0000577101-mRNA-1"/>
    <property type="gene ID" value="EEL_0000577101"/>
</dbReference>
<dbReference type="Proteomes" id="UP000050640">
    <property type="component" value="Unplaced"/>
</dbReference>
<organism evidence="1 2">
    <name type="scientific">Elaeophora elaphi</name>
    <dbReference type="NCBI Taxonomy" id="1147741"/>
    <lineage>
        <taxon>Eukaryota</taxon>
        <taxon>Metazoa</taxon>
        <taxon>Ecdysozoa</taxon>
        <taxon>Nematoda</taxon>
        <taxon>Chromadorea</taxon>
        <taxon>Rhabditida</taxon>
        <taxon>Spirurina</taxon>
        <taxon>Spiruromorpha</taxon>
        <taxon>Filarioidea</taxon>
        <taxon>Onchocercidae</taxon>
        <taxon>Elaeophora</taxon>
    </lineage>
</organism>
<sequence>MNETNSNATECSSYAELMYIWGIDRIDSRRGFQWAVMPDRFFSKFHFDKFTPDVSADEMTDTAKLAEELANFVLKDDDERE</sequence>
<protein>
    <submittedName>
        <fullName evidence="2">DUF1799 domain-containing protein</fullName>
    </submittedName>
</protein>
<accession>A0A0R3RUQ4</accession>
<dbReference type="AlphaFoldDB" id="A0A0R3RUQ4"/>